<evidence type="ECO:0000256" key="1">
    <source>
        <dbReference type="ARBA" id="ARBA00003416"/>
    </source>
</evidence>
<keyword evidence="4" id="KW-0233">DNA recombination</keyword>
<dbReference type="InterPro" id="IPR003798">
    <property type="entry name" value="DNA_recombination_RmuC"/>
</dbReference>
<feature type="signal peptide" evidence="6">
    <location>
        <begin position="1"/>
        <end position="19"/>
    </location>
</feature>
<evidence type="ECO:0000313" key="7">
    <source>
        <dbReference type="EMBL" id="BDZ42656.1"/>
    </source>
</evidence>
<evidence type="ECO:0000256" key="3">
    <source>
        <dbReference type="ARBA" id="ARBA00023054"/>
    </source>
</evidence>
<dbReference type="EMBL" id="AP027729">
    <property type="protein sequence ID" value="BDZ42656.1"/>
    <property type="molecule type" value="Genomic_DNA"/>
</dbReference>
<keyword evidence="6" id="KW-0732">Signal</keyword>
<dbReference type="PANTHER" id="PTHR30563:SF0">
    <property type="entry name" value="DNA RECOMBINATION PROTEIN RMUC"/>
    <property type="match status" value="1"/>
</dbReference>
<organism evidence="7 8">
    <name type="scientific">Paraoerskovia sediminicola</name>
    <dbReference type="NCBI Taxonomy" id="1138587"/>
    <lineage>
        <taxon>Bacteria</taxon>
        <taxon>Bacillati</taxon>
        <taxon>Actinomycetota</taxon>
        <taxon>Actinomycetes</taxon>
        <taxon>Micrococcales</taxon>
        <taxon>Cellulomonadaceae</taxon>
        <taxon>Paraoerskovia</taxon>
    </lineage>
</organism>
<dbReference type="Proteomes" id="UP001321475">
    <property type="component" value="Chromosome"/>
</dbReference>
<comment type="function">
    <text evidence="1">Involved in DNA recombination.</text>
</comment>
<feature type="compositionally biased region" description="Acidic residues" evidence="5">
    <location>
        <begin position="453"/>
        <end position="465"/>
    </location>
</feature>
<name>A0ABM8G3N0_9CELL</name>
<evidence type="ECO:0000313" key="8">
    <source>
        <dbReference type="Proteomes" id="UP001321475"/>
    </source>
</evidence>
<feature type="compositionally biased region" description="Basic and acidic residues" evidence="5">
    <location>
        <begin position="466"/>
        <end position="476"/>
    </location>
</feature>
<evidence type="ECO:0008006" key="9">
    <source>
        <dbReference type="Google" id="ProtNLM"/>
    </source>
</evidence>
<evidence type="ECO:0000256" key="6">
    <source>
        <dbReference type="SAM" id="SignalP"/>
    </source>
</evidence>
<protein>
    <recommendedName>
        <fullName evidence="9">DNA recombination protein RmuC</fullName>
    </recommendedName>
</protein>
<dbReference type="Pfam" id="PF02646">
    <property type="entry name" value="RmuC"/>
    <property type="match status" value="1"/>
</dbReference>
<accession>A0ABM8G3N0</accession>
<comment type="similarity">
    <text evidence="2">Belongs to the RmuC family.</text>
</comment>
<sequence length="476" mass="51239">MTTTILFAVLAFAAGAALAWTIAGSRARTQTAALVAEADRDVARAEQAGADRLASAQRVHEAELAAAIAKARATDEVAAQLETQFKAVAADALGANNEQFMTLASQRLAEERAKDDGHTAARQKAVADMVAPLATALEQVREKVAVADRDRAAGNAAISEQVRLMVQGASTQSAATAQLVTVLRGAQARGQWGEMQLRRVAEASGMLPRIDFVEQEHKDTDDGALRPDMVVRLAGGKQVVVDAKVSLVGLLDAGAATDPVVREERLDAHVRHVRKHVEDLSRKKYWDQFSPAPEFVVMFIPAESFLQAAVERDPSLVEWAFEKNVIVATPTTLLALLRTVAYAWRQEAMSENAEQVLVLGKELHDRLSTMGGHLANVGRRIGSTAKAYNEAIASLESRVFVSARRFKALGVVDADLDMPATLDPKLSTISAPELVASAEGRLLNLQAGRDELGRDEEADTTDAEDDVARDRDERTA</sequence>
<keyword evidence="3" id="KW-0175">Coiled coil</keyword>
<dbReference type="PANTHER" id="PTHR30563">
    <property type="entry name" value="DNA RECOMBINATION PROTEIN RMUC"/>
    <property type="match status" value="1"/>
</dbReference>
<evidence type="ECO:0000256" key="4">
    <source>
        <dbReference type="ARBA" id="ARBA00023172"/>
    </source>
</evidence>
<feature type="region of interest" description="Disordered" evidence="5">
    <location>
        <begin position="447"/>
        <end position="476"/>
    </location>
</feature>
<evidence type="ECO:0000256" key="2">
    <source>
        <dbReference type="ARBA" id="ARBA00009840"/>
    </source>
</evidence>
<proteinExistence type="inferred from homology"/>
<gene>
    <name evidence="7" type="ORF">GCM10025865_19550</name>
</gene>
<keyword evidence="8" id="KW-1185">Reference proteome</keyword>
<dbReference type="RefSeq" id="WP_286217106.1">
    <property type="nucleotide sequence ID" value="NZ_AP027729.1"/>
</dbReference>
<evidence type="ECO:0000256" key="5">
    <source>
        <dbReference type="SAM" id="MobiDB-lite"/>
    </source>
</evidence>
<feature type="chain" id="PRO_5046295983" description="DNA recombination protein RmuC" evidence="6">
    <location>
        <begin position="20"/>
        <end position="476"/>
    </location>
</feature>
<reference evidence="8" key="1">
    <citation type="journal article" date="2019" name="Int. J. Syst. Evol. Microbiol.">
        <title>The Global Catalogue of Microorganisms (GCM) 10K type strain sequencing project: providing services to taxonomists for standard genome sequencing and annotation.</title>
        <authorList>
            <consortium name="The Broad Institute Genomics Platform"/>
            <consortium name="The Broad Institute Genome Sequencing Center for Infectious Disease"/>
            <person name="Wu L."/>
            <person name="Ma J."/>
        </authorList>
    </citation>
    <scope>NUCLEOTIDE SEQUENCE [LARGE SCALE GENOMIC DNA]</scope>
    <source>
        <strain evidence="8">NBRC 108565</strain>
    </source>
</reference>